<accession>A0A9D3YIY6</accession>
<evidence type="ECO:0000313" key="3">
    <source>
        <dbReference type="EMBL" id="KAH3701602.1"/>
    </source>
</evidence>
<feature type="compositionally biased region" description="Polar residues" evidence="1">
    <location>
        <begin position="17"/>
        <end position="37"/>
    </location>
</feature>
<gene>
    <name evidence="3" type="ORF">DPMN_076591</name>
</gene>
<dbReference type="EMBL" id="JAIWYP010000015">
    <property type="protein sequence ID" value="KAH3701602.1"/>
    <property type="molecule type" value="Genomic_DNA"/>
</dbReference>
<evidence type="ECO:0000259" key="2">
    <source>
        <dbReference type="SMART" id="SM00254"/>
    </source>
</evidence>
<evidence type="ECO:0000256" key="1">
    <source>
        <dbReference type="SAM" id="MobiDB-lite"/>
    </source>
</evidence>
<comment type="caution">
    <text evidence="3">The sequence shown here is derived from an EMBL/GenBank/DDBJ whole genome shotgun (WGS) entry which is preliminary data.</text>
</comment>
<evidence type="ECO:0000313" key="4">
    <source>
        <dbReference type="Proteomes" id="UP000828390"/>
    </source>
</evidence>
<name>A0A9D3YIY6_DREPO</name>
<dbReference type="SMART" id="SM00254">
    <property type="entry name" value="ShKT"/>
    <property type="match status" value="1"/>
</dbReference>
<feature type="domain" description="ShKT" evidence="2">
    <location>
        <begin position="41"/>
        <end position="79"/>
    </location>
</feature>
<sequence length="135" mass="15028">MKVPTTRTSTEPATTPSNVPTTRMSTEPATTPSNVPTTPEACQDRQNNCIEFEGTSICTDPMYTKWAYNNCREYCGFCYNYVDVKGPVLSNSVKCPDWHLPKACRLVQNPTDTCCATPTYPAGYKLSALHPREIH</sequence>
<organism evidence="3 4">
    <name type="scientific">Dreissena polymorpha</name>
    <name type="common">Zebra mussel</name>
    <name type="synonym">Mytilus polymorpha</name>
    <dbReference type="NCBI Taxonomy" id="45954"/>
    <lineage>
        <taxon>Eukaryota</taxon>
        <taxon>Metazoa</taxon>
        <taxon>Spiralia</taxon>
        <taxon>Lophotrochozoa</taxon>
        <taxon>Mollusca</taxon>
        <taxon>Bivalvia</taxon>
        <taxon>Autobranchia</taxon>
        <taxon>Heteroconchia</taxon>
        <taxon>Euheterodonta</taxon>
        <taxon>Imparidentia</taxon>
        <taxon>Neoheterodontei</taxon>
        <taxon>Myida</taxon>
        <taxon>Dreissenoidea</taxon>
        <taxon>Dreissenidae</taxon>
        <taxon>Dreissena</taxon>
    </lineage>
</organism>
<feature type="region of interest" description="Disordered" evidence="1">
    <location>
        <begin position="1"/>
        <end position="40"/>
    </location>
</feature>
<dbReference type="Proteomes" id="UP000828390">
    <property type="component" value="Unassembled WGS sequence"/>
</dbReference>
<reference evidence="3" key="2">
    <citation type="submission" date="2020-11" db="EMBL/GenBank/DDBJ databases">
        <authorList>
            <person name="McCartney M.A."/>
            <person name="Auch B."/>
            <person name="Kono T."/>
            <person name="Mallez S."/>
            <person name="Becker A."/>
            <person name="Gohl D.M."/>
            <person name="Silverstein K.A.T."/>
            <person name="Koren S."/>
            <person name="Bechman K.B."/>
            <person name="Herman A."/>
            <person name="Abrahante J.E."/>
            <person name="Garbe J."/>
        </authorList>
    </citation>
    <scope>NUCLEOTIDE SEQUENCE</scope>
    <source>
        <strain evidence="3">Duluth1</strain>
        <tissue evidence="3">Whole animal</tissue>
    </source>
</reference>
<dbReference type="AlphaFoldDB" id="A0A9D3YIY6"/>
<reference evidence="3" key="1">
    <citation type="journal article" date="2019" name="bioRxiv">
        <title>The Genome of the Zebra Mussel, Dreissena polymorpha: A Resource for Invasive Species Research.</title>
        <authorList>
            <person name="McCartney M.A."/>
            <person name="Auch B."/>
            <person name="Kono T."/>
            <person name="Mallez S."/>
            <person name="Zhang Y."/>
            <person name="Obille A."/>
            <person name="Becker A."/>
            <person name="Abrahante J.E."/>
            <person name="Garbe J."/>
            <person name="Badalamenti J.P."/>
            <person name="Herman A."/>
            <person name="Mangelson H."/>
            <person name="Liachko I."/>
            <person name="Sullivan S."/>
            <person name="Sone E.D."/>
            <person name="Koren S."/>
            <person name="Silverstein K.A.T."/>
            <person name="Beckman K.B."/>
            <person name="Gohl D.M."/>
        </authorList>
    </citation>
    <scope>NUCLEOTIDE SEQUENCE</scope>
    <source>
        <strain evidence="3">Duluth1</strain>
        <tissue evidence="3">Whole animal</tissue>
    </source>
</reference>
<dbReference type="Gene3D" id="1.10.10.1940">
    <property type="match status" value="1"/>
</dbReference>
<feature type="compositionally biased region" description="Low complexity" evidence="1">
    <location>
        <begin position="1"/>
        <end position="16"/>
    </location>
</feature>
<proteinExistence type="predicted"/>
<keyword evidence="4" id="KW-1185">Reference proteome</keyword>
<dbReference type="InterPro" id="IPR003582">
    <property type="entry name" value="ShKT_dom"/>
</dbReference>
<protein>
    <recommendedName>
        <fullName evidence="2">ShKT domain-containing protein</fullName>
    </recommendedName>
</protein>